<dbReference type="Proteomes" id="UP000789342">
    <property type="component" value="Unassembled WGS sequence"/>
</dbReference>
<name>A0A9N9JMU4_9GLOM</name>
<sequence length="159" mass="18405">IRTAVVRDQVVRTTLTRQLENLEDDYVQLSARKKGIRIFNSMSPNESPSTIRDSKIMLETFDENFASDLKEKAQLSTTPFLPKKLIDASNTFGKVEFPSYYKKLKSIWNNQDATNYHIIDLGGKDTSHKVHDLLDEDELKLLFNRLVLDDEDMHINEKT</sequence>
<accession>A0A9N9JMU4</accession>
<keyword evidence="2" id="KW-1185">Reference proteome</keyword>
<proteinExistence type="predicted"/>
<dbReference type="AlphaFoldDB" id="A0A9N9JMU4"/>
<comment type="caution">
    <text evidence="1">The sequence shown here is derived from an EMBL/GenBank/DDBJ whole genome shotgun (WGS) entry which is preliminary data.</text>
</comment>
<evidence type="ECO:0000313" key="1">
    <source>
        <dbReference type="EMBL" id="CAG8786032.1"/>
    </source>
</evidence>
<evidence type="ECO:0000313" key="2">
    <source>
        <dbReference type="Proteomes" id="UP000789342"/>
    </source>
</evidence>
<gene>
    <name evidence="1" type="ORF">AMORRO_LOCUS17736</name>
</gene>
<protein>
    <submittedName>
        <fullName evidence="1">8637_t:CDS:1</fullName>
    </submittedName>
</protein>
<reference evidence="1" key="1">
    <citation type="submission" date="2021-06" db="EMBL/GenBank/DDBJ databases">
        <authorList>
            <person name="Kallberg Y."/>
            <person name="Tangrot J."/>
            <person name="Rosling A."/>
        </authorList>
    </citation>
    <scope>NUCLEOTIDE SEQUENCE</scope>
    <source>
        <strain evidence="1">CL551</strain>
    </source>
</reference>
<feature type="non-terminal residue" evidence="1">
    <location>
        <position position="1"/>
    </location>
</feature>
<organism evidence="1 2">
    <name type="scientific">Acaulospora morrowiae</name>
    <dbReference type="NCBI Taxonomy" id="94023"/>
    <lineage>
        <taxon>Eukaryota</taxon>
        <taxon>Fungi</taxon>
        <taxon>Fungi incertae sedis</taxon>
        <taxon>Mucoromycota</taxon>
        <taxon>Glomeromycotina</taxon>
        <taxon>Glomeromycetes</taxon>
        <taxon>Diversisporales</taxon>
        <taxon>Acaulosporaceae</taxon>
        <taxon>Acaulospora</taxon>
    </lineage>
</organism>
<dbReference type="EMBL" id="CAJVPV010056733">
    <property type="protein sequence ID" value="CAG8786032.1"/>
    <property type="molecule type" value="Genomic_DNA"/>
</dbReference>
<feature type="non-terminal residue" evidence="1">
    <location>
        <position position="159"/>
    </location>
</feature>
<dbReference type="OrthoDB" id="2353768at2759"/>